<reference evidence="2" key="1">
    <citation type="submission" date="2021-02" db="EMBL/GenBank/DDBJ databases">
        <authorList>
            <person name="Dougan E. K."/>
            <person name="Rhodes N."/>
            <person name="Thang M."/>
            <person name="Chan C."/>
        </authorList>
    </citation>
    <scope>NUCLEOTIDE SEQUENCE</scope>
</reference>
<evidence type="ECO:0000256" key="1">
    <source>
        <dbReference type="SAM" id="MobiDB-lite"/>
    </source>
</evidence>
<dbReference type="InterPro" id="IPR017853">
    <property type="entry name" value="GH"/>
</dbReference>
<comment type="caution">
    <text evidence="2">The sequence shown here is derived from an EMBL/GenBank/DDBJ whole genome shotgun (WGS) entry which is preliminary data.</text>
</comment>
<sequence length="434" mass="47794">MVCLLRADTLPGQPGQRTADAKADVNAEESVYFESSASFLDRVHRIQSEDLSGSATRAAAQVVDTRAKHEAKKETVSSIFVVDDGPEDSSDNTTVTGTNVAKARVATWTNRSSSEDTSATTSTTTTTAPTTTQVVQPTFTCTTPVKLGNMTAADAKGLAIDDTTFSQCPSLALTKWPNTHNRISSVRLFKAWDSSWDGKYDRQAIWFALREYIWENNIKVLFGTMISCNETADDADWAYVKELMEYIGWYYTMGLAIGNEVELIHKHPASSPACNLRLFQGKYFQNKVMGGYVLSGAPFINTPYAGVADFFRYVSGRYGRRWVYTWNVYPYFDPNVQVNPADPAACGKVLWAAQSFAADGMITTQLRSLRASTQADVTWLGETGWSFPQATTLHTPMSACPGFSGPENFLKYYQLPDFSGVLRRFGCGVEGSEG</sequence>
<proteinExistence type="predicted"/>
<dbReference type="OrthoDB" id="423838at2759"/>
<evidence type="ECO:0000313" key="3">
    <source>
        <dbReference type="Proteomes" id="UP000601435"/>
    </source>
</evidence>
<feature type="compositionally biased region" description="Low complexity" evidence="1">
    <location>
        <begin position="117"/>
        <end position="127"/>
    </location>
</feature>
<keyword evidence="3" id="KW-1185">Reference proteome</keyword>
<dbReference type="Proteomes" id="UP000601435">
    <property type="component" value="Unassembled WGS sequence"/>
</dbReference>
<organism evidence="2 3">
    <name type="scientific">Symbiodinium necroappetens</name>
    <dbReference type="NCBI Taxonomy" id="1628268"/>
    <lineage>
        <taxon>Eukaryota</taxon>
        <taxon>Sar</taxon>
        <taxon>Alveolata</taxon>
        <taxon>Dinophyceae</taxon>
        <taxon>Suessiales</taxon>
        <taxon>Symbiodiniaceae</taxon>
        <taxon>Symbiodinium</taxon>
    </lineage>
</organism>
<feature type="region of interest" description="Disordered" evidence="1">
    <location>
        <begin position="108"/>
        <end position="127"/>
    </location>
</feature>
<dbReference type="AlphaFoldDB" id="A0A812ZG38"/>
<accession>A0A812ZG38</accession>
<evidence type="ECO:0000313" key="2">
    <source>
        <dbReference type="EMBL" id="CAE7826679.1"/>
    </source>
</evidence>
<dbReference type="EMBL" id="CAJNJA010047807">
    <property type="protein sequence ID" value="CAE7826679.1"/>
    <property type="molecule type" value="Genomic_DNA"/>
</dbReference>
<gene>
    <name evidence="2" type="ORF">SNEC2469_LOCUS24663</name>
</gene>
<protein>
    <submittedName>
        <fullName evidence="2">Uncharacterized protein</fullName>
    </submittedName>
</protein>
<name>A0A812ZG38_9DINO</name>
<dbReference type="SUPFAM" id="SSF51445">
    <property type="entry name" value="(Trans)glycosidases"/>
    <property type="match status" value="1"/>
</dbReference>